<organism evidence="7 8">
    <name type="scientific">Hibiscus sabdariffa</name>
    <name type="common">roselle</name>
    <dbReference type="NCBI Taxonomy" id="183260"/>
    <lineage>
        <taxon>Eukaryota</taxon>
        <taxon>Viridiplantae</taxon>
        <taxon>Streptophyta</taxon>
        <taxon>Embryophyta</taxon>
        <taxon>Tracheophyta</taxon>
        <taxon>Spermatophyta</taxon>
        <taxon>Magnoliopsida</taxon>
        <taxon>eudicotyledons</taxon>
        <taxon>Gunneridae</taxon>
        <taxon>Pentapetalae</taxon>
        <taxon>rosids</taxon>
        <taxon>malvids</taxon>
        <taxon>Malvales</taxon>
        <taxon>Malvaceae</taxon>
        <taxon>Malvoideae</taxon>
        <taxon>Hibiscus</taxon>
    </lineage>
</organism>
<dbReference type="Proteomes" id="UP001396334">
    <property type="component" value="Unassembled WGS sequence"/>
</dbReference>
<dbReference type="Gene3D" id="2.170.150.80">
    <property type="entry name" value="NAC domain"/>
    <property type="match status" value="1"/>
</dbReference>
<proteinExistence type="predicted"/>
<evidence type="ECO:0000256" key="5">
    <source>
        <dbReference type="SAM" id="MobiDB-lite"/>
    </source>
</evidence>
<sequence>MKERLTRMQTSESKLDLIKGYIIEVNLERPIGRYDEDTWKYRGNVGKRDRKGWRVKVESTVTSDDQIIAVSGQQANEEDCTIEFQRVNSTGTEIPMATPVAYPPASISFNCTHMEEFFTSLDKLASGSPLPINVIDYVNPYGHEPQNLPEAVWFLIGSKDKMDMERGAWKAKEEACEVFSNSDFIGWRTVLEYFDSLHKTDWVMEMFNLTMKRLCDDNEKKETSYLSRVYLVPSHEIVKKGARNHLTPPLDLDSNSSTRTPEVKKHGEKEASADAGRLPFPDHEEQGENLFAMDLLSRGYTDFFAGDDYLELMDLDNPASPSSSSENSSAAMSISSGECFDSLAILQELEEPIFEQNDSGKKLNVFAANKPDEFLMVPATIGCLVGVEGSSDEESFKTAHMSASWSREPNNKVAKRAKVDGPSSSCSRTTAKGGMKNLRKFLCFMSF</sequence>
<dbReference type="InterPro" id="IPR036093">
    <property type="entry name" value="NAC_dom_sf"/>
</dbReference>
<evidence type="ECO:0000259" key="6">
    <source>
        <dbReference type="PROSITE" id="PS51005"/>
    </source>
</evidence>
<feature type="domain" description="NAC" evidence="6">
    <location>
        <begin position="103"/>
        <end position="232"/>
    </location>
</feature>
<dbReference type="Pfam" id="PF02365">
    <property type="entry name" value="NAM"/>
    <property type="match status" value="1"/>
</dbReference>
<accession>A0ABR2SDB2</accession>
<evidence type="ECO:0000256" key="3">
    <source>
        <dbReference type="ARBA" id="ARBA00023163"/>
    </source>
</evidence>
<name>A0ABR2SDB2_9ROSI</name>
<protein>
    <recommendedName>
        <fullName evidence="6">NAC domain-containing protein</fullName>
    </recommendedName>
</protein>
<keyword evidence="8" id="KW-1185">Reference proteome</keyword>
<dbReference type="SUPFAM" id="SSF101941">
    <property type="entry name" value="NAC domain"/>
    <property type="match status" value="1"/>
</dbReference>
<comment type="caution">
    <text evidence="7">The sequence shown here is derived from an EMBL/GenBank/DDBJ whole genome shotgun (WGS) entry which is preliminary data.</text>
</comment>
<feature type="region of interest" description="Disordered" evidence="5">
    <location>
        <begin position="243"/>
        <end position="283"/>
    </location>
</feature>
<keyword evidence="4" id="KW-0539">Nucleus</keyword>
<evidence type="ECO:0000313" key="8">
    <source>
        <dbReference type="Proteomes" id="UP001396334"/>
    </source>
</evidence>
<feature type="region of interest" description="Disordered" evidence="5">
    <location>
        <begin position="400"/>
        <end position="431"/>
    </location>
</feature>
<evidence type="ECO:0000256" key="1">
    <source>
        <dbReference type="ARBA" id="ARBA00023015"/>
    </source>
</evidence>
<dbReference type="EMBL" id="JBBPBN010000015">
    <property type="protein sequence ID" value="KAK9023221.1"/>
    <property type="molecule type" value="Genomic_DNA"/>
</dbReference>
<keyword evidence="1" id="KW-0805">Transcription regulation</keyword>
<keyword evidence="2" id="KW-0238">DNA-binding</keyword>
<evidence type="ECO:0000256" key="2">
    <source>
        <dbReference type="ARBA" id="ARBA00023125"/>
    </source>
</evidence>
<evidence type="ECO:0000313" key="7">
    <source>
        <dbReference type="EMBL" id="KAK9023221.1"/>
    </source>
</evidence>
<feature type="compositionally biased region" description="Basic and acidic residues" evidence="5">
    <location>
        <begin position="261"/>
        <end position="272"/>
    </location>
</feature>
<reference evidence="7 8" key="1">
    <citation type="journal article" date="2024" name="G3 (Bethesda)">
        <title>Genome assembly of Hibiscus sabdariffa L. provides insights into metabolisms of medicinal natural products.</title>
        <authorList>
            <person name="Kim T."/>
        </authorList>
    </citation>
    <scope>NUCLEOTIDE SEQUENCE [LARGE SCALE GENOMIC DNA]</scope>
    <source>
        <strain evidence="7">TK-2024</strain>
        <tissue evidence="7">Old leaves</tissue>
    </source>
</reference>
<gene>
    <name evidence="7" type="ORF">V6N11_003446</name>
</gene>
<dbReference type="InterPro" id="IPR003441">
    <property type="entry name" value="NAC-dom"/>
</dbReference>
<evidence type="ECO:0000256" key="4">
    <source>
        <dbReference type="ARBA" id="ARBA00023242"/>
    </source>
</evidence>
<dbReference type="PROSITE" id="PS51005">
    <property type="entry name" value="NAC"/>
    <property type="match status" value="1"/>
</dbReference>
<keyword evidence="3" id="KW-0804">Transcription</keyword>